<dbReference type="SUPFAM" id="SSF50969">
    <property type="entry name" value="YVTN repeat-like/Quinoprotein amine dehydrogenase"/>
    <property type="match status" value="1"/>
</dbReference>
<evidence type="ECO:0000313" key="3">
    <source>
        <dbReference type="Proteomes" id="UP000006190"/>
    </source>
</evidence>
<dbReference type="AlphaFoldDB" id="H3NKB5"/>
<protein>
    <recommendedName>
        <fullName evidence="4">Glutamine cyclotransferase</fullName>
    </recommendedName>
</protein>
<dbReference type="EMBL" id="AGEG01000014">
    <property type="protein sequence ID" value="EHR36632.1"/>
    <property type="molecule type" value="Genomic_DNA"/>
</dbReference>
<dbReference type="PANTHER" id="PTHR31270">
    <property type="entry name" value="GLUTAMINYL-PEPTIDE CYCLOTRANSFERASE"/>
    <property type="match status" value="1"/>
</dbReference>
<organism evidence="2 3">
    <name type="scientific">Facklamia languida CCUG 37842</name>
    <dbReference type="NCBI Taxonomy" id="883113"/>
    <lineage>
        <taxon>Bacteria</taxon>
        <taxon>Bacillati</taxon>
        <taxon>Bacillota</taxon>
        <taxon>Bacilli</taxon>
        <taxon>Lactobacillales</taxon>
        <taxon>Aerococcaceae</taxon>
        <taxon>Facklamia</taxon>
    </lineage>
</organism>
<evidence type="ECO:0008006" key="4">
    <source>
        <dbReference type="Google" id="ProtNLM"/>
    </source>
</evidence>
<feature type="chain" id="PRO_5003589732" description="Glutamine cyclotransferase" evidence="1">
    <location>
        <begin position="22"/>
        <end position="263"/>
    </location>
</feature>
<reference evidence="2 3" key="1">
    <citation type="submission" date="2012-01" db="EMBL/GenBank/DDBJ databases">
        <title>The Genome Sequence of Facklamia languida CCUG 37842.</title>
        <authorList>
            <consortium name="The Broad Institute Genome Sequencing Platform"/>
            <person name="Earl A."/>
            <person name="Ward D."/>
            <person name="Feldgarden M."/>
            <person name="Gevers D."/>
            <person name="Huys G."/>
            <person name="Young S.K."/>
            <person name="Zeng Q."/>
            <person name="Gargeya S."/>
            <person name="Fitzgerald M."/>
            <person name="Haas B."/>
            <person name="Abouelleil A."/>
            <person name="Alvarado L."/>
            <person name="Arachchi H.M."/>
            <person name="Berlin A."/>
            <person name="Chapman S.B."/>
            <person name="Gearin G."/>
            <person name="Goldberg J."/>
            <person name="Griggs A."/>
            <person name="Gujja S."/>
            <person name="Hansen M."/>
            <person name="Heiman D."/>
            <person name="Howarth C."/>
            <person name="Larimer J."/>
            <person name="Lui A."/>
            <person name="MacDonald P.J.P."/>
            <person name="McCowen C."/>
            <person name="Montmayeur A."/>
            <person name="Murphy C."/>
            <person name="Neiman D."/>
            <person name="Pearson M."/>
            <person name="Priest M."/>
            <person name="Roberts A."/>
            <person name="Saif S."/>
            <person name="Shea T."/>
            <person name="Sisk P."/>
            <person name="Stolte C."/>
            <person name="Sykes S."/>
            <person name="Wortman J."/>
            <person name="Nusbaum C."/>
            <person name="Birren B."/>
        </authorList>
    </citation>
    <scope>NUCLEOTIDE SEQUENCE [LARGE SCALE GENOMIC DNA]</scope>
    <source>
        <strain evidence="2 3">CCUG 37842</strain>
    </source>
</reference>
<gene>
    <name evidence="2" type="ORF">HMPREF9708_01304</name>
</gene>
<dbReference type="GO" id="GO:0016603">
    <property type="term" value="F:glutaminyl-peptide cyclotransferase activity"/>
    <property type="evidence" value="ECO:0007669"/>
    <property type="project" value="InterPro"/>
</dbReference>
<dbReference type="Proteomes" id="UP000006190">
    <property type="component" value="Unassembled WGS sequence"/>
</dbReference>
<keyword evidence="3" id="KW-1185">Reference proteome</keyword>
<sequence>MQALIMLVMTLLTISPQPHLAQHIPAANQGRVDLIRVIPIQDPFFIQGLELSQDGDLYLGTGHYGESQVGTFDFQAGQFIPMQDLPEAYFGEGISIREDALWQLTWKEGIVLKRSLTDLGRVDQFEYSGEGWGLAYDPDRDLFWMSDGSSSLYQQDPEAFTRLNDLQVTWQGRPVTQLNELEYANQALYANIWYDHHIIKIDPETGQVQLIYDLDPILQDIPITPAQAQEMDALNGIAHIEADRFYLTGKNFPFLLEVHLRDN</sequence>
<name>H3NKB5_9LACT</name>
<evidence type="ECO:0000256" key="1">
    <source>
        <dbReference type="SAM" id="SignalP"/>
    </source>
</evidence>
<dbReference type="eggNOG" id="COG3823">
    <property type="taxonomic scope" value="Bacteria"/>
</dbReference>
<proteinExistence type="predicted"/>
<evidence type="ECO:0000313" key="2">
    <source>
        <dbReference type="EMBL" id="EHR36632.1"/>
    </source>
</evidence>
<feature type="signal peptide" evidence="1">
    <location>
        <begin position="1"/>
        <end position="21"/>
    </location>
</feature>
<keyword evidence="1" id="KW-0732">Signal</keyword>
<dbReference type="Pfam" id="PF05096">
    <property type="entry name" value="Glu_cyclase_2"/>
    <property type="match status" value="1"/>
</dbReference>
<dbReference type="InterPro" id="IPR007788">
    <property type="entry name" value="QCT"/>
</dbReference>
<accession>H3NKB5</accession>
<dbReference type="HOGENOM" id="CLU_060272_2_0_9"/>
<dbReference type="OrthoDB" id="9783700at2"/>
<dbReference type="InterPro" id="IPR011044">
    <property type="entry name" value="Quino_amine_DH_bsu"/>
</dbReference>
<dbReference type="PATRIC" id="fig|883113.3.peg.1301"/>
<comment type="caution">
    <text evidence="2">The sequence shown here is derived from an EMBL/GenBank/DDBJ whole genome shotgun (WGS) entry which is preliminary data.</text>
</comment>
<dbReference type="STRING" id="883113.HMPREF9708_01304"/>
<dbReference type="PANTHER" id="PTHR31270:SF1">
    <property type="entry name" value="GLUTAMINYL-PEPTIDE CYCLOTRANSFERASE"/>
    <property type="match status" value="1"/>
</dbReference>
<dbReference type="RefSeq" id="WP_006309509.1">
    <property type="nucleotide sequence ID" value="NZ_JH601133.1"/>
</dbReference>